<dbReference type="EMBL" id="KB007960">
    <property type="protein sequence ID" value="ELR18204.1"/>
    <property type="molecule type" value="Genomic_DNA"/>
</dbReference>
<dbReference type="VEuPathDB" id="AmoebaDB:ACA1_369470"/>
<evidence type="ECO:0000259" key="2">
    <source>
        <dbReference type="Pfam" id="PF02205"/>
    </source>
</evidence>
<keyword evidence="4" id="KW-1185">Reference proteome</keyword>
<proteinExistence type="predicted"/>
<dbReference type="OrthoDB" id="5877983at2759"/>
<dbReference type="KEGG" id="acan:ACA1_369470"/>
<name>L8GY72_ACACF</name>
<dbReference type="Proteomes" id="UP000011083">
    <property type="component" value="Unassembled WGS sequence"/>
</dbReference>
<dbReference type="AlphaFoldDB" id="L8GY72"/>
<evidence type="ECO:0000313" key="3">
    <source>
        <dbReference type="EMBL" id="ELR18204.1"/>
    </source>
</evidence>
<sequence length="291" mass="30295">MDSALQKQIAKGARLKKTVTNDRSSPVAQEAAVVAAPLWVEACLCRGQAVPPLAVGLAAQCHPGTLEPVQVLPPLVEDSPLAQVAPRLVALLPDLACRPLVVVVDRLRPGQVVARPCRLPMAAAEALLPRALVVARPRLALVVVLPRRVLVVARPRLAPVAALPRRPGGPPPRPGLPPPTPGGGPPTPTGPSTPQYHQPVSAMETEGRFSFHPISDLPPPPEFRNVPKVYRSQQVAEAAPPSFAGGGRAPPPTPGGPPPRPDAGPPTPTRHEAPPPPTRDAVAPPAPGRPE</sequence>
<evidence type="ECO:0000313" key="4">
    <source>
        <dbReference type="Proteomes" id="UP000011083"/>
    </source>
</evidence>
<evidence type="ECO:0000256" key="1">
    <source>
        <dbReference type="SAM" id="MobiDB-lite"/>
    </source>
</evidence>
<dbReference type="InterPro" id="IPR003124">
    <property type="entry name" value="WH2_dom"/>
</dbReference>
<dbReference type="GeneID" id="14919027"/>
<organism evidence="3 4">
    <name type="scientific">Acanthamoeba castellanii (strain ATCC 30010 / Neff)</name>
    <dbReference type="NCBI Taxonomy" id="1257118"/>
    <lineage>
        <taxon>Eukaryota</taxon>
        <taxon>Amoebozoa</taxon>
        <taxon>Discosea</taxon>
        <taxon>Longamoebia</taxon>
        <taxon>Centramoebida</taxon>
        <taxon>Acanthamoebidae</taxon>
        <taxon>Acanthamoeba</taxon>
    </lineage>
</organism>
<dbReference type="RefSeq" id="XP_004340224.1">
    <property type="nucleotide sequence ID" value="XM_004340176.1"/>
</dbReference>
<feature type="non-terminal residue" evidence="3">
    <location>
        <position position="1"/>
    </location>
</feature>
<feature type="region of interest" description="Disordered" evidence="1">
    <location>
        <begin position="161"/>
        <end position="291"/>
    </location>
</feature>
<dbReference type="GO" id="GO:0003779">
    <property type="term" value="F:actin binding"/>
    <property type="evidence" value="ECO:0007669"/>
    <property type="project" value="InterPro"/>
</dbReference>
<feature type="compositionally biased region" description="Pro residues" evidence="1">
    <location>
        <begin position="167"/>
        <end position="191"/>
    </location>
</feature>
<reference evidence="3 4" key="1">
    <citation type="journal article" date="2013" name="Genome Biol.">
        <title>Genome of Acanthamoeba castellanii highlights extensive lateral gene transfer and early evolution of tyrosine kinase signaling.</title>
        <authorList>
            <person name="Clarke M."/>
            <person name="Lohan A.J."/>
            <person name="Liu B."/>
            <person name="Lagkouvardos I."/>
            <person name="Roy S."/>
            <person name="Zafar N."/>
            <person name="Bertelli C."/>
            <person name="Schilde C."/>
            <person name="Kianianmomeni A."/>
            <person name="Burglin T.R."/>
            <person name="Frech C."/>
            <person name="Turcotte B."/>
            <person name="Kopec K.O."/>
            <person name="Synnott J.M."/>
            <person name="Choo C."/>
            <person name="Paponov I."/>
            <person name="Finkler A."/>
            <person name="Soon Heng Tan C."/>
            <person name="Hutchins A.P."/>
            <person name="Weinmeier T."/>
            <person name="Rattei T."/>
            <person name="Chu J.S."/>
            <person name="Gimenez G."/>
            <person name="Irimia M."/>
            <person name="Rigden D.J."/>
            <person name="Fitzpatrick D.A."/>
            <person name="Lorenzo-Morales J."/>
            <person name="Bateman A."/>
            <person name="Chiu C.H."/>
            <person name="Tang P."/>
            <person name="Hegemann P."/>
            <person name="Fromm H."/>
            <person name="Raoult D."/>
            <person name="Greub G."/>
            <person name="Miranda-Saavedra D."/>
            <person name="Chen N."/>
            <person name="Nash P."/>
            <person name="Ginger M.L."/>
            <person name="Horn M."/>
            <person name="Schaap P."/>
            <person name="Caler L."/>
            <person name="Loftus B."/>
        </authorList>
    </citation>
    <scope>NUCLEOTIDE SEQUENCE [LARGE SCALE GENOMIC DNA]</scope>
    <source>
        <strain evidence="3 4">Neff</strain>
    </source>
</reference>
<gene>
    <name evidence="3" type="ORF">ACA1_369470</name>
</gene>
<protein>
    <recommendedName>
        <fullName evidence="2">WH2 domain-containing protein</fullName>
    </recommendedName>
</protein>
<dbReference type="Pfam" id="PF02205">
    <property type="entry name" value="WH2"/>
    <property type="match status" value="1"/>
</dbReference>
<feature type="compositionally biased region" description="Pro residues" evidence="1">
    <location>
        <begin position="249"/>
        <end position="291"/>
    </location>
</feature>
<feature type="domain" description="WH2" evidence="2">
    <location>
        <begin position="7"/>
        <end position="24"/>
    </location>
</feature>
<accession>L8GY72</accession>